<keyword evidence="3" id="KW-0479">Metal-binding</keyword>
<dbReference type="InterPro" id="IPR010095">
    <property type="entry name" value="Cas12f1-like_TNB"/>
</dbReference>
<dbReference type="Pfam" id="PF12323">
    <property type="entry name" value="HTH_OrfB_IS605"/>
    <property type="match status" value="1"/>
</dbReference>
<evidence type="ECO:0000313" key="13">
    <source>
        <dbReference type="Proteomes" id="UP001071230"/>
    </source>
</evidence>
<feature type="region of interest" description="Disordered" evidence="7">
    <location>
        <begin position="216"/>
        <end position="237"/>
    </location>
</feature>
<dbReference type="RefSeq" id="WP_240984988.1">
    <property type="nucleotide sequence ID" value="NZ_CDGJ01000016.1"/>
</dbReference>
<dbReference type="Pfam" id="PF01385">
    <property type="entry name" value="OrfB_IS605"/>
    <property type="match status" value="1"/>
</dbReference>
<keyword evidence="4" id="KW-0862">Zinc</keyword>
<dbReference type="GO" id="GO:0032196">
    <property type="term" value="P:transposition"/>
    <property type="evidence" value="ECO:0007669"/>
    <property type="project" value="UniProtKB-KW"/>
</dbReference>
<evidence type="ECO:0000256" key="1">
    <source>
        <dbReference type="ARBA" id="ARBA00008761"/>
    </source>
</evidence>
<dbReference type="InterPro" id="IPR001959">
    <property type="entry name" value="Transposase"/>
</dbReference>
<sequence length="342" mass="39835">MRRCIVYRYEIYPSREQEQKMFYTLKLCRHLDNAALEQRETCYHQRGKSLSYTSQQNELPAMKRELPEYEEIQSQVLQDALRRLEDAFKRFFSGLAGYPHYKDRDHYTSFSYPQVDNVKKTFSRPGCIYLSKIGFIKMNVHREFPAQAISRVNVKYHGGKWYANLTTEIPEAEPVENAMKAVGIDRGINHFAVLSDETYIDNPKYFRKTEKKLAKEQRRLSRKKKGSHNRGKAKAKVAKVHAKIANQRRDFLHKASAQIVKNHDLIIMENLTIKNMIRNHKLAKSIQDAGWGKFGDYIEYKSLRQGKRHVLVDPKGTSQTCLCGAHVPKDLSVRLHECPVAD</sequence>
<comment type="similarity">
    <text evidence="1">In the C-terminal section; belongs to the transposase 35 family.</text>
</comment>
<gene>
    <name evidence="12" type="ORF">DEACI_0563</name>
    <name evidence="11" type="ORF">DEACI_2129</name>
</gene>
<dbReference type="AlphaFoldDB" id="A0A8S0WFZ4"/>
<feature type="domain" description="Cas12f1-like TNB" evidence="9">
    <location>
        <begin position="291"/>
        <end position="339"/>
    </location>
</feature>
<feature type="compositionally biased region" description="Basic residues" evidence="7">
    <location>
        <begin position="220"/>
        <end position="237"/>
    </location>
</feature>
<dbReference type="InterPro" id="IPR021027">
    <property type="entry name" value="Transposase_put_HTH"/>
</dbReference>
<dbReference type="Proteomes" id="UP001071230">
    <property type="component" value="Unassembled WGS sequence"/>
</dbReference>
<dbReference type="GO" id="GO:0006310">
    <property type="term" value="P:DNA recombination"/>
    <property type="evidence" value="ECO:0007669"/>
    <property type="project" value="UniProtKB-KW"/>
</dbReference>
<evidence type="ECO:0000259" key="8">
    <source>
        <dbReference type="Pfam" id="PF01385"/>
    </source>
</evidence>
<protein>
    <submittedName>
        <fullName evidence="11 12">Transposase, IS605 OrfB</fullName>
    </submittedName>
</protein>
<proteinExistence type="inferred from homology"/>
<evidence type="ECO:0000259" key="10">
    <source>
        <dbReference type="Pfam" id="PF12323"/>
    </source>
</evidence>
<keyword evidence="6" id="KW-0233">DNA recombination</keyword>
<dbReference type="NCBIfam" id="TIGR01766">
    <property type="entry name" value="IS200/IS605 family accessory protein TnpB-like domain"/>
    <property type="match status" value="1"/>
</dbReference>
<evidence type="ECO:0000256" key="7">
    <source>
        <dbReference type="SAM" id="MobiDB-lite"/>
    </source>
</evidence>
<keyword evidence="13" id="KW-1185">Reference proteome</keyword>
<evidence type="ECO:0000256" key="4">
    <source>
        <dbReference type="ARBA" id="ARBA00022833"/>
    </source>
</evidence>
<dbReference type="NCBIfam" id="NF040570">
    <property type="entry name" value="guided_TnpB"/>
    <property type="match status" value="1"/>
</dbReference>
<reference evidence="11" key="2">
    <citation type="submission" date="2020-01" db="EMBL/GenBank/DDBJ databases">
        <authorList>
            <person name="Hornung B."/>
        </authorList>
    </citation>
    <scope>NUCLEOTIDE SEQUENCE</scope>
    <source>
        <strain evidence="11">PacBioINE</strain>
    </source>
</reference>
<evidence type="ECO:0000256" key="6">
    <source>
        <dbReference type="ARBA" id="ARBA00023172"/>
    </source>
</evidence>
<keyword evidence="5" id="KW-0238">DNA-binding</keyword>
<evidence type="ECO:0000313" key="12">
    <source>
        <dbReference type="EMBL" id="CEJ06117.1"/>
    </source>
</evidence>
<keyword evidence="2" id="KW-0815">Transposition</keyword>
<dbReference type="GO" id="GO:0046872">
    <property type="term" value="F:metal ion binding"/>
    <property type="evidence" value="ECO:0007669"/>
    <property type="project" value="UniProtKB-KW"/>
</dbReference>
<evidence type="ECO:0000313" key="11">
    <source>
        <dbReference type="EMBL" id="CAA7601462.1"/>
    </source>
</evidence>
<feature type="domain" description="Probable transposase IS891/IS1136/IS1341" evidence="8">
    <location>
        <begin position="166"/>
        <end position="279"/>
    </location>
</feature>
<dbReference type="EMBL" id="LR746496">
    <property type="protein sequence ID" value="CAA7601462.1"/>
    <property type="molecule type" value="Genomic_DNA"/>
</dbReference>
<name>A0A8S0WFZ4_9FIRM</name>
<dbReference type="EMBL" id="CDGJ01000016">
    <property type="protein sequence ID" value="CEJ06117.1"/>
    <property type="molecule type" value="Genomic_DNA"/>
</dbReference>
<evidence type="ECO:0000256" key="5">
    <source>
        <dbReference type="ARBA" id="ARBA00023125"/>
    </source>
</evidence>
<dbReference type="KEGG" id="aacx:DEACI_2129"/>
<evidence type="ECO:0000256" key="3">
    <source>
        <dbReference type="ARBA" id="ARBA00022723"/>
    </source>
</evidence>
<dbReference type="GO" id="GO:0003677">
    <property type="term" value="F:DNA binding"/>
    <property type="evidence" value="ECO:0007669"/>
    <property type="project" value="UniProtKB-KW"/>
</dbReference>
<dbReference type="Pfam" id="PF07282">
    <property type="entry name" value="Cas12f1-like_TNB"/>
    <property type="match status" value="1"/>
</dbReference>
<evidence type="ECO:0000256" key="2">
    <source>
        <dbReference type="ARBA" id="ARBA00022578"/>
    </source>
</evidence>
<feature type="domain" description="Transposase putative helix-turn-helix" evidence="10">
    <location>
        <begin position="5"/>
        <end position="48"/>
    </location>
</feature>
<dbReference type="Proteomes" id="UP000836597">
    <property type="component" value="Chromosome"/>
</dbReference>
<reference evidence="12" key="1">
    <citation type="submission" date="2014-11" db="EMBL/GenBank/DDBJ databases">
        <authorList>
            <person name="Hornung B.V."/>
        </authorList>
    </citation>
    <scope>NUCLEOTIDE SEQUENCE</scope>
    <source>
        <strain evidence="12">INE</strain>
    </source>
</reference>
<accession>A0A8S0WFZ4</accession>
<evidence type="ECO:0000259" key="9">
    <source>
        <dbReference type="Pfam" id="PF07282"/>
    </source>
</evidence>
<organism evidence="11">
    <name type="scientific">Acididesulfobacillus acetoxydans</name>
    <dbReference type="NCBI Taxonomy" id="1561005"/>
    <lineage>
        <taxon>Bacteria</taxon>
        <taxon>Bacillati</taxon>
        <taxon>Bacillota</taxon>
        <taxon>Clostridia</taxon>
        <taxon>Eubacteriales</taxon>
        <taxon>Peptococcaceae</taxon>
        <taxon>Acididesulfobacillus</taxon>
    </lineage>
</organism>